<dbReference type="PANTHER" id="PTHR35525">
    <property type="entry name" value="BLL6575 PROTEIN"/>
    <property type="match status" value="1"/>
</dbReference>
<dbReference type="Pfam" id="PF07336">
    <property type="entry name" value="ABATE"/>
    <property type="match status" value="1"/>
</dbReference>
<proteinExistence type="predicted"/>
<evidence type="ECO:0000313" key="3">
    <source>
        <dbReference type="Proteomes" id="UP001582793"/>
    </source>
</evidence>
<dbReference type="Gene3D" id="1.10.3300.10">
    <property type="entry name" value="Jann2411-like domain"/>
    <property type="match status" value="1"/>
</dbReference>
<feature type="domain" description="Zinc finger CGNR" evidence="1">
    <location>
        <begin position="131"/>
        <end position="173"/>
    </location>
</feature>
<protein>
    <submittedName>
        <fullName evidence="2">CGNR zinc finger domain-containing protein</fullName>
    </submittedName>
</protein>
<dbReference type="EMBL" id="JBCGDC010000027">
    <property type="protein sequence ID" value="MFB6393859.1"/>
    <property type="molecule type" value="Genomic_DNA"/>
</dbReference>
<comment type="caution">
    <text evidence="2">The sequence shown here is derived from an EMBL/GenBank/DDBJ whole genome shotgun (WGS) entry which is preliminary data.</text>
</comment>
<dbReference type="PANTHER" id="PTHR35525:SF3">
    <property type="entry name" value="BLL6575 PROTEIN"/>
    <property type="match status" value="1"/>
</dbReference>
<dbReference type="Pfam" id="PF11706">
    <property type="entry name" value="zf-CGNR"/>
    <property type="match status" value="1"/>
</dbReference>
<organism evidence="2 3">
    <name type="scientific">Polymorphospora lycopeni</name>
    <dbReference type="NCBI Taxonomy" id="3140240"/>
    <lineage>
        <taxon>Bacteria</taxon>
        <taxon>Bacillati</taxon>
        <taxon>Actinomycetota</taxon>
        <taxon>Actinomycetes</taxon>
        <taxon>Micromonosporales</taxon>
        <taxon>Micromonosporaceae</taxon>
        <taxon>Polymorphospora</taxon>
    </lineage>
</organism>
<reference evidence="2 3" key="1">
    <citation type="submission" date="2024-04" db="EMBL/GenBank/DDBJ databases">
        <title>Polymorphospora sp. isolated from Baiyangdian Lake in Xiong'an New Area.</title>
        <authorList>
            <person name="Zhang X."/>
            <person name="Liu J."/>
        </authorList>
    </citation>
    <scope>NUCLEOTIDE SEQUENCE [LARGE SCALE GENOMIC DNA]</scope>
    <source>
        <strain evidence="2 3">2-325</strain>
    </source>
</reference>
<sequence length="184" mass="19640">MSFDFNGYRSDGLTLAALLVNAVHAGQSPEQLHTLLEEQGVIVDESVLGRAADLVDWIRGLRRVFAAASAEEAGQTVNELLGKVAFAPHVVDHGNGLHMHYAPPEAPTVHRVQTNTAMALALQIAESGVTRFGVCPADSCGRVFVDASRNGKRRYCSGACSNRSNVAAHRARQAAEAGTDHRNV</sequence>
<gene>
    <name evidence="2" type="ORF">AAFH96_12200</name>
</gene>
<keyword evidence="3" id="KW-1185">Reference proteome</keyword>
<dbReference type="InterPro" id="IPR023286">
    <property type="entry name" value="ABATE_dom_sf"/>
</dbReference>
<dbReference type="Proteomes" id="UP001582793">
    <property type="component" value="Unassembled WGS sequence"/>
</dbReference>
<name>A0ABV5CQ29_9ACTN</name>
<dbReference type="SUPFAM" id="SSF160904">
    <property type="entry name" value="Jann2411-like"/>
    <property type="match status" value="1"/>
</dbReference>
<accession>A0ABV5CQ29</accession>
<evidence type="ECO:0000313" key="2">
    <source>
        <dbReference type="EMBL" id="MFB6393859.1"/>
    </source>
</evidence>
<evidence type="ECO:0000259" key="1">
    <source>
        <dbReference type="Pfam" id="PF11706"/>
    </source>
</evidence>
<dbReference type="RefSeq" id="WP_375734195.1">
    <property type="nucleotide sequence ID" value="NZ_JBCGDC010000027.1"/>
</dbReference>
<dbReference type="InterPro" id="IPR010852">
    <property type="entry name" value="ABATE"/>
</dbReference>
<dbReference type="InterPro" id="IPR021005">
    <property type="entry name" value="Znf_CGNR"/>
</dbReference>